<comment type="caution">
    <text evidence="2">The sequence shown here is derived from an EMBL/GenBank/DDBJ whole genome shotgun (WGS) entry which is preliminary data.</text>
</comment>
<dbReference type="OrthoDB" id="5582742at2759"/>
<feature type="domain" description="Integrase catalytic" evidence="1">
    <location>
        <begin position="32"/>
        <end position="193"/>
    </location>
</feature>
<dbReference type="PROSITE" id="PS50994">
    <property type="entry name" value="INTEGRASE"/>
    <property type="match status" value="1"/>
</dbReference>
<evidence type="ECO:0000259" key="1">
    <source>
        <dbReference type="PROSITE" id="PS50994"/>
    </source>
</evidence>
<dbReference type="PANTHER" id="PTHR37984">
    <property type="entry name" value="PROTEIN CBG26694"/>
    <property type="match status" value="1"/>
</dbReference>
<dbReference type="PANTHER" id="PTHR37984:SF5">
    <property type="entry name" value="PROTEIN NYNRIN-LIKE"/>
    <property type="match status" value="1"/>
</dbReference>
<reference evidence="2" key="1">
    <citation type="journal article" date="2020" name="Microb. Genom.">
        <title>Genetic diversity of clinical and environmental Mucorales isolates obtained from an investigation of mucormycosis cases among solid organ transplant recipients.</title>
        <authorList>
            <person name="Nguyen M.H."/>
            <person name="Kaul D."/>
            <person name="Muto C."/>
            <person name="Cheng S.J."/>
            <person name="Richter R.A."/>
            <person name="Bruno V.M."/>
            <person name="Liu G."/>
            <person name="Beyhan S."/>
            <person name="Sundermann A.J."/>
            <person name="Mounaud S."/>
            <person name="Pasculle A.W."/>
            <person name="Nierman W.C."/>
            <person name="Driscoll E."/>
            <person name="Cumbie R."/>
            <person name="Clancy C.J."/>
            <person name="Dupont C.L."/>
        </authorList>
    </citation>
    <scope>NUCLEOTIDE SEQUENCE</scope>
    <source>
        <strain evidence="2">GL16</strain>
    </source>
</reference>
<dbReference type="GO" id="GO:0015074">
    <property type="term" value="P:DNA integration"/>
    <property type="evidence" value="ECO:0007669"/>
    <property type="project" value="InterPro"/>
</dbReference>
<gene>
    <name evidence="2" type="ORF">G6F51_012753</name>
</gene>
<evidence type="ECO:0000313" key="3">
    <source>
        <dbReference type="Proteomes" id="UP000717996"/>
    </source>
</evidence>
<dbReference type="AlphaFoldDB" id="A0A9P6XV13"/>
<dbReference type="InterPro" id="IPR050951">
    <property type="entry name" value="Retrovirus_Pol_polyprotein"/>
</dbReference>
<organism evidence="2 3">
    <name type="scientific">Rhizopus oryzae</name>
    <name type="common">Mucormycosis agent</name>
    <name type="synonym">Rhizopus arrhizus var. delemar</name>
    <dbReference type="NCBI Taxonomy" id="64495"/>
    <lineage>
        <taxon>Eukaryota</taxon>
        <taxon>Fungi</taxon>
        <taxon>Fungi incertae sedis</taxon>
        <taxon>Mucoromycota</taxon>
        <taxon>Mucoromycotina</taxon>
        <taxon>Mucoromycetes</taxon>
        <taxon>Mucorales</taxon>
        <taxon>Mucorineae</taxon>
        <taxon>Rhizopodaceae</taxon>
        <taxon>Rhizopus</taxon>
    </lineage>
</organism>
<dbReference type="Gene3D" id="2.30.30.850">
    <property type="match status" value="1"/>
</dbReference>
<dbReference type="InterPro" id="IPR036397">
    <property type="entry name" value="RNaseH_sf"/>
</dbReference>
<protein>
    <recommendedName>
        <fullName evidence="1">Integrase catalytic domain-containing protein</fullName>
    </recommendedName>
</protein>
<dbReference type="SUPFAM" id="SSF53098">
    <property type="entry name" value="Ribonuclease H-like"/>
    <property type="match status" value="1"/>
</dbReference>
<proteinExistence type="predicted"/>
<accession>A0A9P6XV13</accession>
<dbReference type="OMA" id="RSIKETH"/>
<dbReference type="GO" id="GO:0003676">
    <property type="term" value="F:nucleic acid binding"/>
    <property type="evidence" value="ECO:0007669"/>
    <property type="project" value="InterPro"/>
</dbReference>
<evidence type="ECO:0000313" key="2">
    <source>
        <dbReference type="EMBL" id="KAG1533168.1"/>
    </source>
</evidence>
<dbReference type="GO" id="GO:0005634">
    <property type="term" value="C:nucleus"/>
    <property type="evidence" value="ECO:0007669"/>
    <property type="project" value="UniProtKB-ARBA"/>
</dbReference>
<dbReference type="Proteomes" id="UP000717996">
    <property type="component" value="Unassembled WGS sequence"/>
</dbReference>
<dbReference type="Pfam" id="PF00665">
    <property type="entry name" value="rve"/>
    <property type="match status" value="1"/>
</dbReference>
<dbReference type="InterPro" id="IPR012337">
    <property type="entry name" value="RNaseH-like_sf"/>
</dbReference>
<dbReference type="InterPro" id="IPR001584">
    <property type="entry name" value="Integrase_cat-core"/>
</dbReference>
<name>A0A9P6XV13_RHIOR</name>
<dbReference type="Gene3D" id="3.30.420.10">
    <property type="entry name" value="Ribonuclease H-like superfamily/Ribonuclease H"/>
    <property type="match status" value="1"/>
</dbReference>
<dbReference type="EMBL" id="JAANIT010004042">
    <property type="protein sequence ID" value="KAG1533168.1"/>
    <property type="molecule type" value="Genomic_DNA"/>
</dbReference>
<sequence>MQEDINAWISRCSRCQLAAHSDKVSHHAPMKPLEVPHAFSRWHLDFIGELPTTKNGNRWLLMAVDYTTNWPIARALNNATGEEIVKFIYEEIVMRFGCSEEILTDRGPNFMSKIVKQYIKKIKSKHNLTSAFHPRSNGKCERLNQTFKKMLIKYVNGDVHSWDEYVDTALFACRVRKHATTGFSPYFLTYGVDPRIPGDPHRPFIQEFIEQDPELLSEETLIRLRKLRESRYMAEERLQKQAQLDKMRWDSMLKNNQIQTFNVGDHVLLRHENKKGLEYNWMGPYKVIKCNLDFNTYSIQEISGKVYGSWVHTDRLKPAKYNGTSIDKTWYIPRIARNNSEAKL</sequence>
<dbReference type="FunFam" id="3.30.420.10:FF:000032">
    <property type="entry name" value="Retrovirus-related Pol polyprotein from transposon 297-like Protein"/>
    <property type="match status" value="1"/>
</dbReference>